<proteinExistence type="predicted"/>
<organism evidence="2 3">
    <name type="scientific">Amazonocrinis nigriterrae CENA67</name>
    <dbReference type="NCBI Taxonomy" id="2794033"/>
    <lineage>
        <taxon>Bacteria</taxon>
        <taxon>Bacillati</taxon>
        <taxon>Cyanobacteriota</taxon>
        <taxon>Cyanophyceae</taxon>
        <taxon>Nostocales</taxon>
        <taxon>Nostocaceae</taxon>
        <taxon>Amazonocrinis</taxon>
        <taxon>Amazonocrinis nigriterrae</taxon>
    </lineage>
</organism>
<feature type="signal peptide" evidence="1">
    <location>
        <begin position="1"/>
        <end position="26"/>
    </location>
</feature>
<sequence length="141" mass="16141">MNSKLGGGMIALSTMLLLSVTSLASAETPSRTIDNSRILPYLLDNSNDNSLVRVHCVSKDHKQVNRRRRIIRDHLLTPNVDTVTIEIEGSCQNVRIRVQDDSDFADYPTYNPHLDDNHIPFDDSSWLTRQGSGWYWLLHHR</sequence>
<keyword evidence="3" id="KW-1185">Reference proteome</keyword>
<evidence type="ECO:0000256" key="1">
    <source>
        <dbReference type="SAM" id="SignalP"/>
    </source>
</evidence>
<dbReference type="Proteomes" id="UP000632766">
    <property type="component" value="Unassembled WGS sequence"/>
</dbReference>
<evidence type="ECO:0000313" key="3">
    <source>
        <dbReference type="Proteomes" id="UP000632766"/>
    </source>
</evidence>
<dbReference type="AlphaFoldDB" id="A0A8J7HNH8"/>
<evidence type="ECO:0000313" key="2">
    <source>
        <dbReference type="EMBL" id="MBH8562657.1"/>
    </source>
</evidence>
<keyword evidence="1" id="KW-0732">Signal</keyword>
<protein>
    <submittedName>
        <fullName evidence="2">Uncharacterized protein</fullName>
    </submittedName>
</protein>
<gene>
    <name evidence="2" type="ORF">I8748_10785</name>
</gene>
<dbReference type="EMBL" id="JAECZC010000014">
    <property type="protein sequence ID" value="MBH8562657.1"/>
    <property type="molecule type" value="Genomic_DNA"/>
</dbReference>
<accession>A0A8J7HNH8</accession>
<reference evidence="2 3" key="1">
    <citation type="journal article" date="2021" name="Int. J. Syst. Evol. Microbiol.">
        <title>Amazonocrinis nigriterrae gen. nov., sp. nov., Atlanticothrix silvestris gen. nov., sp. nov. and Dendronalium phyllosphericum gen. nov., sp. nov., nostocacean cyanobacteria from Brazilian environments.</title>
        <authorList>
            <person name="Alvarenga D.O."/>
            <person name="Andreote A.P.D."/>
            <person name="Branco L.H.Z."/>
            <person name="Delbaje E."/>
            <person name="Cruz R.B."/>
            <person name="Varani A.M."/>
            <person name="Fiore M.F."/>
        </authorList>
    </citation>
    <scope>NUCLEOTIDE SEQUENCE [LARGE SCALE GENOMIC DNA]</scope>
    <source>
        <strain evidence="2 3">CENA67</strain>
    </source>
</reference>
<comment type="caution">
    <text evidence="2">The sequence shown here is derived from an EMBL/GenBank/DDBJ whole genome shotgun (WGS) entry which is preliminary data.</text>
</comment>
<feature type="chain" id="PRO_5035279205" evidence="1">
    <location>
        <begin position="27"/>
        <end position="141"/>
    </location>
</feature>
<dbReference type="RefSeq" id="WP_198124560.1">
    <property type="nucleotide sequence ID" value="NZ_JAECZC010000014.1"/>
</dbReference>
<name>A0A8J7HNH8_9NOST</name>